<dbReference type="Proteomes" id="UP000805649">
    <property type="component" value="Unassembled WGS sequence"/>
</dbReference>
<name>A0ACC3ZGV8_COLTU</name>
<reference evidence="1 2" key="1">
    <citation type="journal article" date="2020" name="Phytopathology">
        <title>Genome Sequence Resources of Colletotrichum truncatum, C. plurivorum, C. musicola, and C. sojae: Four Species Pathogenic to Soybean (Glycine max).</title>
        <authorList>
            <person name="Rogerio F."/>
            <person name="Boufleur T.R."/>
            <person name="Ciampi-Guillardi M."/>
            <person name="Sukno S.A."/>
            <person name="Thon M.R."/>
            <person name="Massola Junior N.S."/>
            <person name="Baroncelli R."/>
        </authorList>
    </citation>
    <scope>NUCLEOTIDE SEQUENCE [LARGE SCALE GENOMIC DNA]</scope>
    <source>
        <strain evidence="1 2">CMES1059</strain>
    </source>
</reference>
<comment type="caution">
    <text evidence="1">The sequence shown here is derived from an EMBL/GenBank/DDBJ whole genome shotgun (WGS) entry which is preliminary data.</text>
</comment>
<evidence type="ECO:0000313" key="2">
    <source>
        <dbReference type="Proteomes" id="UP000805649"/>
    </source>
</evidence>
<accession>A0ACC3ZGV8</accession>
<proteinExistence type="predicted"/>
<evidence type="ECO:0000313" key="1">
    <source>
        <dbReference type="EMBL" id="KAL0943329.1"/>
    </source>
</evidence>
<keyword evidence="2" id="KW-1185">Reference proteome</keyword>
<sequence>MFVKSISITAIAAAIFAAQAAQATAGIWDSLSCTEVSFETLFAVKNADNTVVGPKGLYATTTDNQCVYVDGSAGGAFATDHPSDHAWFISVAKASGAGGIDFLSPNLPRGLETRQASCGQICDSSLGSPRTCNSCSCRYDYTTCGTGGFCTSFYRCK</sequence>
<protein>
    <submittedName>
        <fullName evidence="1">Uncharacterized protein</fullName>
    </submittedName>
</protein>
<organism evidence="1 2">
    <name type="scientific">Colletotrichum truncatum</name>
    <name type="common">Anthracnose fungus</name>
    <name type="synonym">Colletotrichum capsici</name>
    <dbReference type="NCBI Taxonomy" id="5467"/>
    <lineage>
        <taxon>Eukaryota</taxon>
        <taxon>Fungi</taxon>
        <taxon>Dikarya</taxon>
        <taxon>Ascomycota</taxon>
        <taxon>Pezizomycotina</taxon>
        <taxon>Sordariomycetes</taxon>
        <taxon>Hypocreomycetidae</taxon>
        <taxon>Glomerellales</taxon>
        <taxon>Glomerellaceae</taxon>
        <taxon>Colletotrichum</taxon>
        <taxon>Colletotrichum truncatum species complex</taxon>
    </lineage>
</organism>
<dbReference type="EMBL" id="VUJX02000001">
    <property type="protein sequence ID" value="KAL0943329.1"/>
    <property type="molecule type" value="Genomic_DNA"/>
</dbReference>
<gene>
    <name evidence="1" type="ORF">CTRU02_201215</name>
</gene>